<protein>
    <submittedName>
        <fullName evidence="2">Uncharacterized protein</fullName>
    </submittedName>
</protein>
<dbReference type="EMBL" id="JAQIZT010000009">
    <property type="protein sequence ID" value="KAJ6984110.1"/>
    <property type="molecule type" value="Genomic_DNA"/>
</dbReference>
<evidence type="ECO:0000313" key="2">
    <source>
        <dbReference type="EMBL" id="KAJ6984110.1"/>
    </source>
</evidence>
<reference evidence="2" key="1">
    <citation type="journal article" date="2023" name="Mol. Ecol. Resour.">
        <title>Chromosome-level genome assembly of a triploid poplar Populus alba 'Berolinensis'.</title>
        <authorList>
            <person name="Chen S."/>
            <person name="Yu Y."/>
            <person name="Wang X."/>
            <person name="Wang S."/>
            <person name="Zhang T."/>
            <person name="Zhou Y."/>
            <person name="He R."/>
            <person name="Meng N."/>
            <person name="Wang Y."/>
            <person name="Liu W."/>
            <person name="Liu Z."/>
            <person name="Liu J."/>
            <person name="Guo Q."/>
            <person name="Huang H."/>
            <person name="Sederoff R.R."/>
            <person name="Wang G."/>
            <person name="Qu G."/>
            <person name="Chen S."/>
        </authorList>
    </citation>
    <scope>NUCLEOTIDE SEQUENCE</scope>
    <source>
        <strain evidence="2">SC-2020</strain>
    </source>
</reference>
<evidence type="ECO:0000256" key="1">
    <source>
        <dbReference type="SAM" id="Phobius"/>
    </source>
</evidence>
<name>A0AAD6QAS0_9ROSI</name>
<comment type="caution">
    <text evidence="2">The sequence shown here is derived from an EMBL/GenBank/DDBJ whole genome shotgun (WGS) entry which is preliminary data.</text>
</comment>
<evidence type="ECO:0000313" key="3">
    <source>
        <dbReference type="Proteomes" id="UP001164929"/>
    </source>
</evidence>
<feature type="transmembrane region" description="Helical" evidence="1">
    <location>
        <begin position="114"/>
        <end position="133"/>
    </location>
</feature>
<dbReference type="AlphaFoldDB" id="A0AAD6QAS0"/>
<accession>A0AAD6QAS0</accession>
<gene>
    <name evidence="2" type="ORF">NC653_022368</name>
</gene>
<feature type="transmembrane region" description="Helical" evidence="1">
    <location>
        <begin position="145"/>
        <end position="163"/>
    </location>
</feature>
<sequence length="251" mass="26946">MSCLPGLEYPTLKTHADGSFDEDACAGSRAKCVFPNLKTSRSPETLAGGPYTRDAIILLVITDGVVLSSVASAADANGCIHFLGQDFEAFCLVDVVLYCCFIQSSLLRSLKLDINFGALFVIVLGVTALYSLICNASSFVKWQPILIHGVLLACFCCVAIFAIKELDGACSGGNFVTFVELLWGWPCLLVLLKLALLRLCVTADCSVALELTSVLFEAAGGLELQTGYSFFCLFFHSFGCWRVGLNGCCLI</sequence>
<keyword evidence="3" id="KW-1185">Reference proteome</keyword>
<organism evidence="2 3">
    <name type="scientific">Populus alba x Populus x berolinensis</name>
    <dbReference type="NCBI Taxonomy" id="444605"/>
    <lineage>
        <taxon>Eukaryota</taxon>
        <taxon>Viridiplantae</taxon>
        <taxon>Streptophyta</taxon>
        <taxon>Embryophyta</taxon>
        <taxon>Tracheophyta</taxon>
        <taxon>Spermatophyta</taxon>
        <taxon>Magnoliopsida</taxon>
        <taxon>eudicotyledons</taxon>
        <taxon>Gunneridae</taxon>
        <taxon>Pentapetalae</taxon>
        <taxon>rosids</taxon>
        <taxon>fabids</taxon>
        <taxon>Malpighiales</taxon>
        <taxon>Salicaceae</taxon>
        <taxon>Saliceae</taxon>
        <taxon>Populus</taxon>
    </lineage>
</organism>
<keyword evidence="1" id="KW-1133">Transmembrane helix</keyword>
<keyword evidence="1" id="KW-0472">Membrane</keyword>
<feature type="transmembrane region" description="Helical" evidence="1">
    <location>
        <begin position="175"/>
        <end position="196"/>
    </location>
</feature>
<dbReference type="Proteomes" id="UP001164929">
    <property type="component" value="Chromosome 9"/>
</dbReference>
<keyword evidence="1" id="KW-0812">Transmembrane</keyword>
<proteinExistence type="predicted"/>